<dbReference type="OrthoDB" id="235971at2"/>
<feature type="coiled-coil region" evidence="1">
    <location>
        <begin position="368"/>
        <end position="402"/>
    </location>
</feature>
<keyword evidence="4" id="KW-1185">Reference proteome</keyword>
<dbReference type="SUPFAM" id="SSF56954">
    <property type="entry name" value="Outer membrane efflux proteins (OEP)"/>
    <property type="match status" value="2"/>
</dbReference>
<dbReference type="EMBL" id="CP036274">
    <property type="protein sequence ID" value="QDU27687.1"/>
    <property type="molecule type" value="Genomic_DNA"/>
</dbReference>
<dbReference type="KEGG" id="aagg:ETAA8_27760"/>
<dbReference type="PANTHER" id="PTHR30203:SF33">
    <property type="entry name" value="BLR4455 PROTEIN"/>
    <property type="match status" value="1"/>
</dbReference>
<evidence type="ECO:0000256" key="2">
    <source>
        <dbReference type="SAM" id="MobiDB-lite"/>
    </source>
</evidence>
<feature type="compositionally biased region" description="Pro residues" evidence="2">
    <location>
        <begin position="1067"/>
        <end position="1078"/>
    </location>
</feature>
<name>A0A517YBS3_9BACT</name>
<dbReference type="Gene3D" id="1.20.1600.10">
    <property type="entry name" value="Outer membrane efflux proteins (OEP)"/>
    <property type="match status" value="2"/>
</dbReference>
<organism evidence="3 4">
    <name type="scientific">Anatilimnocola aggregata</name>
    <dbReference type="NCBI Taxonomy" id="2528021"/>
    <lineage>
        <taxon>Bacteria</taxon>
        <taxon>Pseudomonadati</taxon>
        <taxon>Planctomycetota</taxon>
        <taxon>Planctomycetia</taxon>
        <taxon>Pirellulales</taxon>
        <taxon>Pirellulaceae</taxon>
        <taxon>Anatilimnocola</taxon>
    </lineage>
</organism>
<accession>A0A517YBS3</accession>
<dbReference type="InterPro" id="IPR010131">
    <property type="entry name" value="MdtP/NodT-like"/>
</dbReference>
<gene>
    <name evidence="3" type="ORF">ETAA8_27760</name>
</gene>
<evidence type="ECO:0000313" key="4">
    <source>
        <dbReference type="Proteomes" id="UP000315017"/>
    </source>
</evidence>
<proteinExistence type="predicted"/>
<evidence type="ECO:0000256" key="1">
    <source>
        <dbReference type="SAM" id="Coils"/>
    </source>
</evidence>
<evidence type="ECO:0008006" key="5">
    <source>
        <dbReference type="Google" id="ProtNLM"/>
    </source>
</evidence>
<dbReference type="AlphaFoldDB" id="A0A517YBS3"/>
<dbReference type="PANTHER" id="PTHR30203">
    <property type="entry name" value="OUTER MEMBRANE CATION EFFLUX PROTEIN"/>
    <property type="match status" value="1"/>
</dbReference>
<dbReference type="RefSeq" id="WP_145088727.1">
    <property type="nucleotide sequence ID" value="NZ_CP036274.1"/>
</dbReference>
<feature type="compositionally biased region" description="Low complexity" evidence="2">
    <location>
        <begin position="1017"/>
        <end position="1031"/>
    </location>
</feature>
<feature type="region of interest" description="Disordered" evidence="2">
    <location>
        <begin position="986"/>
        <end position="1083"/>
    </location>
</feature>
<sequence>MRCLTSSWIKNTPSVARWIFACLVLSLVVGNVGCHRSFYRRQADNDAYNLIRQKGDHPHWALPNISITPDPRSRMFDANCPDCPPLPPDDPFAHELMHCVDNKRGYPGWHDNGETPYIENPAWAEYLEFGNKGVLEVSSDNAVRLGLLHSRNYQQQLEELYLSALDVSFERFLFDSQYFAGYSAQYTADGRLRNDPARLLNSGGNSRSDFILATSSNGPRPIAVRRAFTTGSTLVVGLANSLMWQFSGPDDYRGNTLIDFALVQPLLRNAGRDRILERLTVAERTLLYNVRSMEQYRQGFYVQVMTGRDPGSGPERRGGVFGGSGFDGFSGVGGGGFGRVTAGNAGGNAAAGGGQGAGAAAVGGYLGLLQTQQDIKNQEDNVKRLRNNLYRLEQFLEELKTRSGEEGLVNNILRQDLQVAQARQALFNSESRLINSRNAYQQTLDNFKGTLGLPPTICMEVQDDLLDQFQLIDRATLSEQDTIENLVDEFSETRLKITSHIESRVVADANDATRSVVIRTLAWYPELPAHLQELKANLIPIRQVRERMLTDYLPRTEIDLKEFAASLGRRRAWLTKLKSTLEMLRNEGCAILPIPTLNEEIFRLDRLDRSRKEVEVQFEALKTKVDKDYLVHLEEREARLDKLIKDGERLMPEELFTQLYDGILYPKQGDVDAMAMAPTDQVADILVVLPADILTLQLVQARARAEGIELIPVDLKADQALEVARKYRRDWMNARAGLVDAWRLIEFNADNLEGSLDIFFSGDVQNVTDNPFRLRSATGRLRVGVAFDAPLTRLSERNVYRQALIEFQQARRNYYNFEDTVARSLRTTVRTILTNQINFELQRLAVLEAARQIDRNEDIRIDQELTNQASGATAARDSVSALSDLLDAQNNFMSVWVNYEALRRSLDFDLGTLQLDSEGIWIDPGAIREDYGTNDPCLWRCPDAPEPCYDGATEIPVPPYPQFHLEDGEMLEGVPQYGEPMLMQPQPAQLEYGPSPYSQPQPQEREMLPPPVQRGAPNPNQNRYQPNQFQPVPSPAPKTESGTTLGPQHSHKVNPLPPLTPRIRPQIPAPRTPVPRKPGPVEAKLRPRVKVAALPEGSADVETAVATQPIIAEPVVVEPTASPAVYGPELSPAINAVAPPVAVAPVQLQR</sequence>
<protein>
    <recommendedName>
        <fullName evidence="5">Outer membrane efflux protein</fullName>
    </recommendedName>
</protein>
<reference evidence="3 4" key="1">
    <citation type="submission" date="2019-02" db="EMBL/GenBank/DDBJ databases">
        <title>Deep-cultivation of Planctomycetes and their phenomic and genomic characterization uncovers novel biology.</title>
        <authorList>
            <person name="Wiegand S."/>
            <person name="Jogler M."/>
            <person name="Boedeker C."/>
            <person name="Pinto D."/>
            <person name="Vollmers J."/>
            <person name="Rivas-Marin E."/>
            <person name="Kohn T."/>
            <person name="Peeters S.H."/>
            <person name="Heuer A."/>
            <person name="Rast P."/>
            <person name="Oberbeckmann S."/>
            <person name="Bunk B."/>
            <person name="Jeske O."/>
            <person name="Meyerdierks A."/>
            <person name="Storesund J.E."/>
            <person name="Kallscheuer N."/>
            <person name="Luecker S."/>
            <person name="Lage O.M."/>
            <person name="Pohl T."/>
            <person name="Merkel B.J."/>
            <person name="Hornburger P."/>
            <person name="Mueller R.-W."/>
            <person name="Bruemmer F."/>
            <person name="Labrenz M."/>
            <person name="Spormann A.M."/>
            <person name="Op den Camp H."/>
            <person name="Overmann J."/>
            <person name="Amann R."/>
            <person name="Jetten M.S.M."/>
            <person name="Mascher T."/>
            <person name="Medema M.H."/>
            <person name="Devos D.P."/>
            <person name="Kaster A.-K."/>
            <person name="Ovreas L."/>
            <person name="Rohde M."/>
            <person name="Galperin M.Y."/>
            <person name="Jogler C."/>
        </authorList>
    </citation>
    <scope>NUCLEOTIDE SEQUENCE [LARGE SCALE GENOMIC DNA]</scope>
    <source>
        <strain evidence="3 4">ETA_A8</strain>
    </source>
</reference>
<keyword evidence="1" id="KW-0175">Coiled coil</keyword>
<evidence type="ECO:0000313" key="3">
    <source>
        <dbReference type="EMBL" id="QDU27687.1"/>
    </source>
</evidence>
<dbReference type="Proteomes" id="UP000315017">
    <property type="component" value="Chromosome"/>
</dbReference>